<evidence type="ECO:0000256" key="1">
    <source>
        <dbReference type="SAM" id="MobiDB-lite"/>
    </source>
</evidence>
<feature type="region of interest" description="Disordered" evidence="1">
    <location>
        <begin position="297"/>
        <end position="318"/>
    </location>
</feature>
<dbReference type="Proteomes" id="UP001500542">
    <property type="component" value="Unassembled WGS sequence"/>
</dbReference>
<sequence length="318" mass="34764">MTDVRGGVYPFCRACTASSTAWRAPDAATRLSGMGSRFYGHRDVCPDCGSSVRTLYSTFLLIPVAFRGRFRIIRTGGRSFVGRRLLDRPAAVPAYSEEPPPSEFKDHPELVDATYEQAEAHWAARDSAGALPLYETSLAACEKVLRADDPATLQVRLRVAQALLATGDYASAIGWFELITPQLNRVFGADHKLTRIAVEGETGAQLMVGGPRAEMKLLSELVEQDEQTLGRQNPKVLRTRAALGRATMFADQLGAAVQVLEMTLADSIEGLGNSHPDTETYRSFLLEACEAADLRGKRKDRELSAAARHRRTLAPKAD</sequence>
<dbReference type="EMBL" id="BAAAHK010000017">
    <property type="protein sequence ID" value="GAA0956048.1"/>
    <property type="molecule type" value="Genomic_DNA"/>
</dbReference>
<keyword evidence="3" id="KW-1185">Reference proteome</keyword>
<reference evidence="2 3" key="1">
    <citation type="journal article" date="2019" name="Int. J. Syst. Evol. Microbiol.">
        <title>The Global Catalogue of Microorganisms (GCM) 10K type strain sequencing project: providing services to taxonomists for standard genome sequencing and annotation.</title>
        <authorList>
            <consortium name="The Broad Institute Genomics Platform"/>
            <consortium name="The Broad Institute Genome Sequencing Center for Infectious Disease"/>
            <person name="Wu L."/>
            <person name="Ma J."/>
        </authorList>
    </citation>
    <scope>NUCLEOTIDE SEQUENCE [LARGE SCALE GENOMIC DNA]</scope>
    <source>
        <strain evidence="2 3">JCM 10977</strain>
    </source>
</reference>
<dbReference type="InterPro" id="IPR011990">
    <property type="entry name" value="TPR-like_helical_dom_sf"/>
</dbReference>
<organism evidence="2 3">
    <name type="scientific">Kribbella koreensis</name>
    <dbReference type="NCBI Taxonomy" id="57909"/>
    <lineage>
        <taxon>Bacteria</taxon>
        <taxon>Bacillati</taxon>
        <taxon>Actinomycetota</taxon>
        <taxon>Actinomycetes</taxon>
        <taxon>Propionibacteriales</taxon>
        <taxon>Kribbellaceae</taxon>
        <taxon>Kribbella</taxon>
    </lineage>
</organism>
<name>A0ABN1RF48_9ACTN</name>
<feature type="compositionally biased region" description="Basic residues" evidence="1">
    <location>
        <begin position="307"/>
        <end position="318"/>
    </location>
</feature>
<dbReference type="Gene3D" id="1.25.40.10">
    <property type="entry name" value="Tetratricopeptide repeat domain"/>
    <property type="match status" value="1"/>
</dbReference>
<dbReference type="SUPFAM" id="SSF48452">
    <property type="entry name" value="TPR-like"/>
    <property type="match status" value="1"/>
</dbReference>
<dbReference type="Pfam" id="PF13424">
    <property type="entry name" value="TPR_12"/>
    <property type="match status" value="1"/>
</dbReference>
<gene>
    <name evidence="2" type="ORF">GCM10009554_64920</name>
</gene>
<evidence type="ECO:0008006" key="4">
    <source>
        <dbReference type="Google" id="ProtNLM"/>
    </source>
</evidence>
<dbReference type="RefSeq" id="WP_343979009.1">
    <property type="nucleotide sequence ID" value="NZ_BAAAHK010000017.1"/>
</dbReference>
<proteinExistence type="predicted"/>
<protein>
    <recommendedName>
        <fullName evidence="4">Tetratricopeptide repeat protein</fullName>
    </recommendedName>
</protein>
<evidence type="ECO:0000313" key="2">
    <source>
        <dbReference type="EMBL" id="GAA0956048.1"/>
    </source>
</evidence>
<comment type="caution">
    <text evidence="2">The sequence shown here is derived from an EMBL/GenBank/DDBJ whole genome shotgun (WGS) entry which is preliminary data.</text>
</comment>
<evidence type="ECO:0000313" key="3">
    <source>
        <dbReference type="Proteomes" id="UP001500542"/>
    </source>
</evidence>
<accession>A0ABN1RF48</accession>